<proteinExistence type="predicted"/>
<feature type="non-terminal residue" evidence="1">
    <location>
        <position position="1"/>
    </location>
</feature>
<evidence type="ECO:0000313" key="2">
    <source>
        <dbReference type="Proteomes" id="UP001164746"/>
    </source>
</evidence>
<evidence type="ECO:0000313" key="1">
    <source>
        <dbReference type="EMBL" id="WAR30851.1"/>
    </source>
</evidence>
<gene>
    <name evidence="1" type="ORF">MAR_033393</name>
</gene>
<dbReference type="Proteomes" id="UP001164746">
    <property type="component" value="Chromosome 17"/>
</dbReference>
<reference evidence="1" key="1">
    <citation type="submission" date="2022-11" db="EMBL/GenBank/DDBJ databases">
        <title>Centuries of genome instability and evolution in soft-shell clam transmissible cancer (bioRxiv).</title>
        <authorList>
            <person name="Hart S.F.M."/>
            <person name="Yonemitsu M.A."/>
            <person name="Giersch R.M."/>
            <person name="Beal B.F."/>
            <person name="Arriagada G."/>
            <person name="Davis B.W."/>
            <person name="Ostrander E.A."/>
            <person name="Goff S.P."/>
            <person name="Metzger M.J."/>
        </authorList>
    </citation>
    <scope>NUCLEOTIDE SEQUENCE</scope>
    <source>
        <strain evidence="1">MELC-2E11</strain>
        <tissue evidence="1">Siphon/mantle</tissue>
    </source>
</reference>
<accession>A0ABY7GI80</accession>
<name>A0ABY7GI80_MYAAR</name>
<dbReference type="EMBL" id="CP111028">
    <property type="protein sequence ID" value="WAR30851.1"/>
    <property type="molecule type" value="Genomic_DNA"/>
</dbReference>
<protein>
    <submittedName>
        <fullName evidence="1">Uncharacterized protein</fullName>
    </submittedName>
</protein>
<keyword evidence="2" id="KW-1185">Reference proteome</keyword>
<sequence>MDSDQSTYKTLVLVMTRYCFLLCLRVDAQRNADYICLACMLIYVHGVGKCPKVDLFVNGTKRQFPSAWLEKYDWLRYSYTAHSVQSPVRICIFKGNETFISTPVSKWSDLGKYIKRHVKDCSSHHRCYASAENFMKIAKGQIRASQHTNLLSLFETRWASRADLFNIFKAAYTNMRHTTGYDIQFLKIQYTAHSVQSPVSICIFKGNETFITTPVSKWSDLGKYIKRHVKDCSSHHRCYASAENFMKIAKGQIRASQHSNLKAEQRLSTEIDIWASRADLFNIFKAAYTNMNVLQGVLPLNKLLQKREAARESSESYSHGFNRDRERFRREVGCWR</sequence>
<organism evidence="1 2">
    <name type="scientific">Mya arenaria</name>
    <name type="common">Soft-shell clam</name>
    <dbReference type="NCBI Taxonomy" id="6604"/>
    <lineage>
        <taxon>Eukaryota</taxon>
        <taxon>Metazoa</taxon>
        <taxon>Spiralia</taxon>
        <taxon>Lophotrochozoa</taxon>
        <taxon>Mollusca</taxon>
        <taxon>Bivalvia</taxon>
        <taxon>Autobranchia</taxon>
        <taxon>Heteroconchia</taxon>
        <taxon>Euheterodonta</taxon>
        <taxon>Imparidentia</taxon>
        <taxon>Neoheterodontei</taxon>
        <taxon>Myida</taxon>
        <taxon>Myoidea</taxon>
        <taxon>Myidae</taxon>
        <taxon>Mya</taxon>
    </lineage>
</organism>